<dbReference type="InterPro" id="IPR020479">
    <property type="entry name" value="HD_metazoa"/>
</dbReference>
<evidence type="ECO:0000256" key="1">
    <source>
        <dbReference type="ARBA" id="ARBA00004123"/>
    </source>
</evidence>
<feature type="DNA-binding region" description="Homeobox" evidence="7">
    <location>
        <begin position="348"/>
        <end position="407"/>
    </location>
</feature>
<evidence type="ECO:0000256" key="7">
    <source>
        <dbReference type="PROSITE-ProRule" id="PRU00108"/>
    </source>
</evidence>
<keyword evidence="6 7" id="KW-0539">Nucleus</keyword>
<dbReference type="GO" id="GO:0000978">
    <property type="term" value="F:RNA polymerase II cis-regulatory region sequence-specific DNA binding"/>
    <property type="evidence" value="ECO:0007669"/>
    <property type="project" value="TreeGrafter"/>
</dbReference>
<feature type="compositionally biased region" description="Low complexity" evidence="9">
    <location>
        <begin position="136"/>
        <end position="151"/>
    </location>
</feature>
<dbReference type="InterPro" id="IPR001356">
    <property type="entry name" value="HD"/>
</dbReference>
<keyword evidence="5 7" id="KW-0371">Homeobox</keyword>
<evidence type="ECO:0000256" key="3">
    <source>
        <dbReference type="ARBA" id="ARBA00022473"/>
    </source>
</evidence>
<evidence type="ECO:0000259" key="10">
    <source>
        <dbReference type="PROSITE" id="PS50071"/>
    </source>
</evidence>
<proteinExistence type="inferred from homology"/>
<keyword evidence="3" id="KW-0217">Developmental protein</keyword>
<protein>
    <submittedName>
        <fullName evidence="11">Homeobox protein Nkx-2.2a</fullName>
    </submittedName>
</protein>
<keyword evidence="4 7" id="KW-0238">DNA-binding</keyword>
<dbReference type="PROSITE" id="PS00027">
    <property type="entry name" value="HOMEOBOX_1"/>
    <property type="match status" value="1"/>
</dbReference>
<dbReference type="EMBL" id="HBUE01221465">
    <property type="protein sequence ID" value="CAG6539702.1"/>
    <property type="molecule type" value="Transcribed_RNA"/>
</dbReference>
<accession>A0A8D8HSY7</accession>
<name>A0A8D8HSY7_CULPI</name>
<comment type="similarity">
    <text evidence="2">Belongs to the NK-2 homeobox family.</text>
</comment>
<feature type="region of interest" description="Disordered" evidence="9">
    <location>
        <begin position="294"/>
        <end position="357"/>
    </location>
</feature>
<feature type="compositionally biased region" description="Polar residues" evidence="9">
    <location>
        <begin position="298"/>
        <end position="308"/>
    </location>
</feature>
<dbReference type="SUPFAM" id="SSF46689">
    <property type="entry name" value="Homeodomain-like"/>
    <property type="match status" value="1"/>
</dbReference>
<comment type="subcellular location">
    <subcellularLocation>
        <location evidence="1 7 8">Nucleus</location>
    </subcellularLocation>
</comment>
<dbReference type="CDD" id="cd00086">
    <property type="entry name" value="homeodomain"/>
    <property type="match status" value="1"/>
</dbReference>
<organism evidence="11">
    <name type="scientific">Culex pipiens</name>
    <name type="common">House mosquito</name>
    <dbReference type="NCBI Taxonomy" id="7175"/>
    <lineage>
        <taxon>Eukaryota</taxon>
        <taxon>Metazoa</taxon>
        <taxon>Ecdysozoa</taxon>
        <taxon>Arthropoda</taxon>
        <taxon>Hexapoda</taxon>
        <taxon>Insecta</taxon>
        <taxon>Pterygota</taxon>
        <taxon>Neoptera</taxon>
        <taxon>Endopterygota</taxon>
        <taxon>Diptera</taxon>
        <taxon>Nematocera</taxon>
        <taxon>Culicoidea</taxon>
        <taxon>Culicidae</taxon>
        <taxon>Culicinae</taxon>
        <taxon>Culicini</taxon>
        <taxon>Culex</taxon>
        <taxon>Culex</taxon>
    </lineage>
</organism>
<evidence type="ECO:0000256" key="8">
    <source>
        <dbReference type="RuleBase" id="RU000682"/>
    </source>
</evidence>
<dbReference type="PANTHER" id="PTHR24340:SF82">
    <property type="entry name" value="HOMEOBOX PROTEIN VND"/>
    <property type="match status" value="1"/>
</dbReference>
<dbReference type="GO" id="GO:0000981">
    <property type="term" value="F:DNA-binding transcription factor activity, RNA polymerase II-specific"/>
    <property type="evidence" value="ECO:0007669"/>
    <property type="project" value="InterPro"/>
</dbReference>
<evidence type="ECO:0000256" key="4">
    <source>
        <dbReference type="ARBA" id="ARBA00023125"/>
    </source>
</evidence>
<dbReference type="FunFam" id="1.10.10.60:FF:000101">
    <property type="entry name" value="NK2 homeobox 8"/>
    <property type="match status" value="1"/>
</dbReference>
<dbReference type="Pfam" id="PF00046">
    <property type="entry name" value="Homeodomain"/>
    <property type="match status" value="1"/>
</dbReference>
<feature type="compositionally biased region" description="Gly residues" evidence="9">
    <location>
        <begin position="333"/>
        <end position="343"/>
    </location>
</feature>
<dbReference type="InterPro" id="IPR017970">
    <property type="entry name" value="Homeobox_CS"/>
</dbReference>
<evidence type="ECO:0000313" key="11">
    <source>
        <dbReference type="EMBL" id="CAG6539702.1"/>
    </source>
</evidence>
<sequence length="506" mass="54152">MASGSGATSGGTGASVPPTASVVPVTVQVQVPSVPGYDEYYDSSWQLIPPDYGATDYDYKYEILDSMKLPSAQRSGFHISDILELNSHHHHHQHQQHQNSVHSKEYSHLHQPTSASSTPSNVVDPTTSRNEPVEYATDASQDQPDAQQPHQLGQYSSGGGGASSGSGYIPLQTVVNPPPAYGELPSYYHHHATHHLFHGGSASSAGGAGPGHPVTLGSRTWYYDTNGTDYVPAVIQQHIESTGGALHQQVSPDSTSPVAAGTELSSYTTTIGETNYNIPTAVIEQSDRIAAALDGGRSTDSNNNNNGHATCDGESLDDSIEVGNSGDERPGSNGEGGSGGSGQPGQKKRKRRILFNKTQTYELERRFKQTRYLSAPEREHLASMINLSPTQVKIWFQNHRYKTKRAQTEKMPGFAGHHLQQQQHQVGTSPKRINVPVLVRDGKPCLGSQTMAQQQQQQHYLPGSLHSLVAATAAGAGGPESVGIGYHHQAAGGGQGIMGNGARWWP</sequence>
<dbReference type="PANTHER" id="PTHR24340">
    <property type="entry name" value="HOMEOBOX PROTEIN NKX"/>
    <property type="match status" value="1"/>
</dbReference>
<evidence type="ECO:0000256" key="5">
    <source>
        <dbReference type="ARBA" id="ARBA00023155"/>
    </source>
</evidence>
<feature type="domain" description="Homeobox" evidence="10">
    <location>
        <begin position="346"/>
        <end position="406"/>
    </location>
</feature>
<dbReference type="PROSITE" id="PS50071">
    <property type="entry name" value="HOMEOBOX_2"/>
    <property type="match status" value="1"/>
</dbReference>
<dbReference type="GO" id="GO:0005634">
    <property type="term" value="C:nucleus"/>
    <property type="evidence" value="ECO:0007669"/>
    <property type="project" value="UniProtKB-SubCell"/>
</dbReference>
<evidence type="ECO:0000256" key="2">
    <source>
        <dbReference type="ARBA" id="ARBA00005661"/>
    </source>
</evidence>
<dbReference type="AlphaFoldDB" id="A0A8D8HSY7"/>
<dbReference type="GO" id="GO:0030154">
    <property type="term" value="P:cell differentiation"/>
    <property type="evidence" value="ECO:0007669"/>
    <property type="project" value="TreeGrafter"/>
</dbReference>
<evidence type="ECO:0000256" key="6">
    <source>
        <dbReference type="ARBA" id="ARBA00023242"/>
    </source>
</evidence>
<reference evidence="11" key="1">
    <citation type="submission" date="2021-05" db="EMBL/GenBank/DDBJ databases">
        <authorList>
            <person name="Alioto T."/>
            <person name="Alioto T."/>
            <person name="Gomez Garrido J."/>
        </authorList>
    </citation>
    <scope>NUCLEOTIDE SEQUENCE</scope>
</reference>
<evidence type="ECO:0000256" key="9">
    <source>
        <dbReference type="SAM" id="MobiDB-lite"/>
    </source>
</evidence>
<feature type="region of interest" description="Disordered" evidence="9">
    <location>
        <begin position="88"/>
        <end position="171"/>
    </location>
</feature>
<dbReference type="SMART" id="SM00389">
    <property type="entry name" value="HOX"/>
    <property type="match status" value="1"/>
</dbReference>
<dbReference type="Gene3D" id="1.10.10.60">
    <property type="entry name" value="Homeodomain-like"/>
    <property type="match status" value="1"/>
</dbReference>
<dbReference type="PRINTS" id="PR00024">
    <property type="entry name" value="HOMEOBOX"/>
</dbReference>
<dbReference type="InterPro" id="IPR009057">
    <property type="entry name" value="Homeodomain-like_sf"/>
</dbReference>
<feature type="compositionally biased region" description="Polar residues" evidence="9">
    <location>
        <begin position="110"/>
        <end position="130"/>
    </location>
</feature>
<dbReference type="InterPro" id="IPR050394">
    <property type="entry name" value="Homeobox_NK-like"/>
</dbReference>
<dbReference type="EMBL" id="HBUE01328111">
    <property type="protein sequence ID" value="CAG6591752.1"/>
    <property type="molecule type" value="Transcribed_RNA"/>
</dbReference>